<dbReference type="PANTHER" id="PTHR43267:SF1">
    <property type="entry name" value="TRNA THREONYLCARBAMOYLADENOSINE DEHYDRATASE"/>
    <property type="match status" value="1"/>
</dbReference>
<reference evidence="3 4" key="1">
    <citation type="submission" date="2024-09" db="EMBL/GenBank/DDBJ databases">
        <authorList>
            <person name="Sun Q."/>
            <person name="Mori K."/>
        </authorList>
    </citation>
    <scope>NUCLEOTIDE SEQUENCE [LARGE SCALE GENOMIC DNA]</scope>
    <source>
        <strain evidence="3 4">CCM 8545</strain>
    </source>
</reference>
<sequence length="267" mass="29502">MLNELSEEYLKRFGGIARLYGKESLRHFARAHFCIVGIGGVGTWIAESFARTGIGEITLIDLDEICVTNTNRQIHALTSTVGQSKIDVMARRILEINPECKVHKIEDFITVQNIQSHLSQEFDYIIDAIDSVKTKAAIAAYCRRNKKKFLMIGGAGGQIDPTLIEVADIAKTVQDPLVSKVRSLLKSQYGVKLNNKGKFGIDTVYSKEQLRYPSVEGEICFAKKQTEGQLKMDCSSGFGAVTMVTASFGLVAAAHVIKKFLASKNHR</sequence>
<keyword evidence="1" id="KW-0472">Membrane</keyword>
<dbReference type="Gene3D" id="3.40.50.720">
    <property type="entry name" value="NAD(P)-binding Rossmann-like Domain"/>
    <property type="match status" value="1"/>
</dbReference>
<keyword evidence="1" id="KW-1133">Transmembrane helix</keyword>
<dbReference type="InterPro" id="IPR000594">
    <property type="entry name" value="ThiF_NAD_FAD-bd"/>
</dbReference>
<dbReference type="EMBL" id="JBHLXE010000076">
    <property type="protein sequence ID" value="MFC0179815.1"/>
    <property type="molecule type" value="Genomic_DNA"/>
</dbReference>
<evidence type="ECO:0000313" key="3">
    <source>
        <dbReference type="EMBL" id="MFC0179815.1"/>
    </source>
</evidence>
<feature type="transmembrane region" description="Helical" evidence="1">
    <location>
        <begin position="237"/>
        <end position="257"/>
    </location>
</feature>
<dbReference type="Pfam" id="PF00899">
    <property type="entry name" value="ThiF"/>
    <property type="match status" value="1"/>
</dbReference>
<dbReference type="SUPFAM" id="SSF69572">
    <property type="entry name" value="Activating enzymes of the ubiquitin-like proteins"/>
    <property type="match status" value="1"/>
</dbReference>
<feature type="domain" description="THIF-type NAD/FAD binding fold" evidence="2">
    <location>
        <begin position="18"/>
        <end position="264"/>
    </location>
</feature>
<evidence type="ECO:0000259" key="2">
    <source>
        <dbReference type="Pfam" id="PF00899"/>
    </source>
</evidence>
<proteinExistence type="predicted"/>
<evidence type="ECO:0000313" key="4">
    <source>
        <dbReference type="Proteomes" id="UP001589758"/>
    </source>
</evidence>
<dbReference type="Proteomes" id="UP001589758">
    <property type="component" value="Unassembled WGS sequence"/>
</dbReference>
<dbReference type="NCBIfam" id="NF011696">
    <property type="entry name" value="PRK15116.1"/>
    <property type="match status" value="1"/>
</dbReference>
<name>A0ABV6CCF5_9GAMM</name>
<dbReference type="CDD" id="cd00755">
    <property type="entry name" value="YgdL_like"/>
    <property type="match status" value="1"/>
</dbReference>
<protein>
    <submittedName>
        <fullName evidence="3">tRNA cyclic N6-threonylcarbamoyladenosine(37) synthase TcdA</fullName>
    </submittedName>
</protein>
<organism evidence="3 4">
    <name type="scientific">Thorsellia kenyensis</name>
    <dbReference type="NCBI Taxonomy" id="1549888"/>
    <lineage>
        <taxon>Bacteria</taxon>
        <taxon>Pseudomonadati</taxon>
        <taxon>Pseudomonadota</taxon>
        <taxon>Gammaproteobacteria</taxon>
        <taxon>Enterobacterales</taxon>
        <taxon>Thorselliaceae</taxon>
        <taxon>Thorsellia</taxon>
    </lineage>
</organism>
<dbReference type="InterPro" id="IPR045886">
    <property type="entry name" value="ThiF/MoeB/HesA"/>
</dbReference>
<dbReference type="RefSeq" id="WP_385876952.1">
    <property type="nucleotide sequence ID" value="NZ_JBHLXE010000076.1"/>
</dbReference>
<evidence type="ECO:0000256" key="1">
    <source>
        <dbReference type="SAM" id="Phobius"/>
    </source>
</evidence>
<dbReference type="InterPro" id="IPR035985">
    <property type="entry name" value="Ubiquitin-activating_enz"/>
</dbReference>
<dbReference type="PANTHER" id="PTHR43267">
    <property type="entry name" value="TRNA THREONYLCARBAMOYLADENOSINE DEHYDRATASE"/>
    <property type="match status" value="1"/>
</dbReference>
<keyword evidence="4" id="KW-1185">Reference proteome</keyword>
<gene>
    <name evidence="3" type="primary">tcdA</name>
    <name evidence="3" type="ORF">ACFFIT_06905</name>
</gene>
<accession>A0ABV6CCF5</accession>
<keyword evidence="1" id="KW-0812">Transmembrane</keyword>
<comment type="caution">
    <text evidence="3">The sequence shown here is derived from an EMBL/GenBank/DDBJ whole genome shotgun (WGS) entry which is preliminary data.</text>
</comment>